<feature type="transmembrane region" description="Helical" evidence="9">
    <location>
        <begin position="138"/>
        <end position="158"/>
    </location>
</feature>
<comment type="subunit">
    <text evidence="2">The complex is composed of two ATP-binding proteins (CysA), two transmembrane proteins (CysT and CysW) and a solute-binding protein (CysP).</text>
</comment>
<dbReference type="GO" id="GO:0005886">
    <property type="term" value="C:plasma membrane"/>
    <property type="evidence" value="ECO:0007669"/>
    <property type="project" value="UniProtKB-SubCell"/>
</dbReference>
<dbReference type="AlphaFoldDB" id="A0A2P9HNR8"/>
<evidence type="ECO:0000256" key="2">
    <source>
        <dbReference type="ARBA" id="ARBA00011779"/>
    </source>
</evidence>
<evidence type="ECO:0000256" key="1">
    <source>
        <dbReference type="ARBA" id="ARBA00004651"/>
    </source>
</evidence>
<keyword evidence="5 9" id="KW-1133">Transmembrane helix</keyword>
<feature type="transmembrane region" description="Helical" evidence="9">
    <location>
        <begin position="106"/>
        <end position="126"/>
    </location>
</feature>
<dbReference type="NCBIfam" id="TIGR00969">
    <property type="entry name" value="3a0106s02"/>
    <property type="match status" value="1"/>
</dbReference>
<feature type="transmembrane region" description="Helical" evidence="9">
    <location>
        <begin position="217"/>
        <end position="239"/>
    </location>
</feature>
<evidence type="ECO:0000313" key="12">
    <source>
        <dbReference type="Proteomes" id="UP000246073"/>
    </source>
</evidence>
<feature type="transmembrane region" description="Helical" evidence="9">
    <location>
        <begin position="245"/>
        <end position="268"/>
    </location>
</feature>
<feature type="transmembrane region" description="Helical" evidence="9">
    <location>
        <begin position="60"/>
        <end position="86"/>
    </location>
</feature>
<evidence type="ECO:0000256" key="7">
    <source>
        <dbReference type="ARBA" id="ARBA00023136"/>
    </source>
</evidence>
<dbReference type="CDD" id="cd06261">
    <property type="entry name" value="TM_PBP2"/>
    <property type="match status" value="1"/>
</dbReference>
<evidence type="ECO:0000259" key="10">
    <source>
        <dbReference type="PROSITE" id="PS50928"/>
    </source>
</evidence>
<dbReference type="PROSITE" id="PS51257">
    <property type="entry name" value="PROKAR_LIPOPROTEIN"/>
    <property type="match status" value="1"/>
</dbReference>
<gene>
    <name evidence="11" type="ORF">OHAE_1604</name>
</gene>
<feature type="transmembrane region" description="Helical" evidence="9">
    <location>
        <begin position="186"/>
        <end position="205"/>
    </location>
</feature>
<keyword evidence="4 9" id="KW-0812">Transmembrane</keyword>
<dbReference type="InterPro" id="IPR011865">
    <property type="entry name" value="CysT_permease"/>
</dbReference>
<proteinExistence type="inferred from homology"/>
<evidence type="ECO:0000256" key="8">
    <source>
        <dbReference type="ARBA" id="ARBA00025323"/>
    </source>
</evidence>
<dbReference type="NCBIfam" id="TIGR02139">
    <property type="entry name" value="permease_CysT"/>
    <property type="match status" value="1"/>
</dbReference>
<evidence type="ECO:0000256" key="9">
    <source>
        <dbReference type="RuleBase" id="RU366001"/>
    </source>
</evidence>
<evidence type="ECO:0000256" key="4">
    <source>
        <dbReference type="ARBA" id="ARBA00022692"/>
    </source>
</evidence>
<accession>A0A2P9HNR8</accession>
<feature type="domain" description="ABC transmembrane type-1" evidence="10">
    <location>
        <begin position="62"/>
        <end position="265"/>
    </location>
</feature>
<dbReference type="SUPFAM" id="SSF161098">
    <property type="entry name" value="MetI-like"/>
    <property type="match status" value="1"/>
</dbReference>
<evidence type="ECO:0000256" key="6">
    <source>
        <dbReference type="ARBA" id="ARBA00023032"/>
    </source>
</evidence>
<evidence type="ECO:0000256" key="5">
    <source>
        <dbReference type="ARBA" id="ARBA00022989"/>
    </source>
</evidence>
<evidence type="ECO:0000313" key="11">
    <source>
        <dbReference type="EMBL" id="SPL65737.1"/>
    </source>
</evidence>
<comment type="function">
    <text evidence="9">Part of the ABC transporter complex (TC 3.A.1.6.1) involved in sulfate/thiosulfate import.</text>
</comment>
<protein>
    <recommendedName>
        <fullName evidence="9">Sulfate transport system permease protein CysT</fullName>
    </recommendedName>
</protein>
<dbReference type="InterPro" id="IPR005667">
    <property type="entry name" value="Sulph_transpt2"/>
</dbReference>
<feature type="transmembrane region" description="Helical" evidence="9">
    <location>
        <begin position="12"/>
        <end position="39"/>
    </location>
</feature>
<dbReference type="PROSITE" id="PS50928">
    <property type="entry name" value="ABC_TM1"/>
    <property type="match status" value="1"/>
</dbReference>
<dbReference type="GO" id="GO:0015419">
    <property type="term" value="F:ABC-type sulfate transporter activity"/>
    <property type="evidence" value="ECO:0007669"/>
    <property type="project" value="UniProtKB-UniRule"/>
</dbReference>
<dbReference type="PANTHER" id="PTHR30406">
    <property type="entry name" value="SULFATE TRANSPORT SYSTEM PERMEASE PROTEIN"/>
    <property type="match status" value="1"/>
</dbReference>
<dbReference type="EMBL" id="OOFM01000005">
    <property type="protein sequence ID" value="SPL65737.1"/>
    <property type="molecule type" value="Genomic_DNA"/>
</dbReference>
<dbReference type="PANTHER" id="PTHR30406:SF10">
    <property type="entry name" value="SULFATE TRANSPORT SYSTEM PERMEASE PROTEIN CYST"/>
    <property type="match status" value="1"/>
</dbReference>
<comment type="subcellular location">
    <subcellularLocation>
        <location evidence="1">Cell membrane</location>
        <topology evidence="1">Multi-pass membrane protein</topology>
    </subcellularLocation>
</comment>
<dbReference type="InterPro" id="IPR000515">
    <property type="entry name" value="MetI-like"/>
</dbReference>
<dbReference type="Gene3D" id="1.10.3720.10">
    <property type="entry name" value="MetI-like"/>
    <property type="match status" value="1"/>
</dbReference>
<sequence>MSLLSMKRNSVLPGFGLTLGCTLFYLTVIVALPLLAMIMKTASLGWSDFWSIVTSDRALATYRITLGTAALATVFNGLFGLLLAWVLTRYEFPGKRLMDAAVDLPFALPTAIAGLALVTVFAQNGWFGQFLEPLGIKVAYAPLGISIAMAFTSIPFVIRTVQPVLEDMSADVEEAARSLGAKPWQIFAHIIWPTIFPAFLAGASLSFARSLGEFGSIVFISGNLPFETEVTSLLIFIRLDEYDYPAAAALAFVMLVTAFLMLLITNLIQARQLRYAER</sequence>
<keyword evidence="7 9" id="KW-0472">Membrane</keyword>
<dbReference type="InterPro" id="IPR035906">
    <property type="entry name" value="MetI-like_sf"/>
</dbReference>
<keyword evidence="6 9" id="KW-0764">Sulfate transport</keyword>
<comment type="function">
    <text evidence="8">Part of the ABC transporter complex CysAWTP (TC 3.A.1.6.1) involved in sulfate/thiosulfate import. Probably responsible for the translocation of the substrate across the membrane.</text>
</comment>
<name>A0A2P9HNR8_9HYPH</name>
<evidence type="ECO:0000256" key="3">
    <source>
        <dbReference type="ARBA" id="ARBA00022448"/>
    </source>
</evidence>
<organism evidence="11 12">
    <name type="scientific">Ochrobactrum soli</name>
    <dbReference type="NCBI Taxonomy" id="2448455"/>
    <lineage>
        <taxon>Bacteria</taxon>
        <taxon>Pseudomonadati</taxon>
        <taxon>Pseudomonadota</taxon>
        <taxon>Alphaproteobacteria</taxon>
        <taxon>Hyphomicrobiales</taxon>
        <taxon>Brucellaceae</taxon>
        <taxon>Brucella/Ochrobactrum group</taxon>
        <taxon>Ochrobactrum</taxon>
    </lineage>
</organism>
<keyword evidence="3 9" id="KW-0813">Transport</keyword>
<reference evidence="12" key="1">
    <citation type="submission" date="2017-12" db="EMBL/GenBank/DDBJ databases">
        <authorList>
            <person name="Diaz M."/>
        </authorList>
    </citation>
    <scope>NUCLEOTIDE SEQUENCE [LARGE SCALE GENOMIC DNA]</scope>
    <source>
        <strain evidence="12">FI11154</strain>
    </source>
</reference>
<dbReference type="FunFam" id="1.10.3720.10:FF:000004">
    <property type="entry name" value="Sulfate transport system permease protein CysT"/>
    <property type="match status" value="1"/>
</dbReference>
<comment type="similarity">
    <text evidence="9">Belongs to the binding-protein-dependent transport system permease family. CysTW subfamily.</text>
</comment>
<dbReference type="Proteomes" id="UP000246073">
    <property type="component" value="Unassembled WGS sequence"/>
</dbReference>
<dbReference type="Pfam" id="PF00528">
    <property type="entry name" value="BPD_transp_1"/>
    <property type="match status" value="1"/>
</dbReference>